<keyword evidence="2" id="KW-0732">Signal</keyword>
<feature type="signal peptide" evidence="2">
    <location>
        <begin position="1"/>
        <end position="22"/>
    </location>
</feature>
<dbReference type="Proteomes" id="UP000254065">
    <property type="component" value="Unassembled WGS sequence"/>
</dbReference>
<protein>
    <recommendedName>
        <fullName evidence="5">Neisseria meningitidis TspB protein</fullName>
    </recommendedName>
</protein>
<reference evidence="3 4" key="1">
    <citation type="submission" date="2018-06" db="EMBL/GenBank/DDBJ databases">
        <authorList>
            <consortium name="Pathogen Informatics"/>
            <person name="Doyle S."/>
        </authorList>
    </citation>
    <scope>NUCLEOTIDE SEQUENCE [LARGE SCALE GENOMIC DNA]</scope>
    <source>
        <strain evidence="3 4">NCTC12877</strain>
    </source>
</reference>
<organism evidence="3 4">
    <name type="scientific">Moraxella caprae</name>
    <dbReference type="NCBI Taxonomy" id="90240"/>
    <lineage>
        <taxon>Bacteria</taxon>
        <taxon>Pseudomonadati</taxon>
        <taxon>Pseudomonadota</taxon>
        <taxon>Gammaproteobacteria</taxon>
        <taxon>Moraxellales</taxon>
        <taxon>Moraxellaceae</taxon>
        <taxon>Moraxella</taxon>
    </lineage>
</organism>
<evidence type="ECO:0008006" key="5">
    <source>
        <dbReference type="Google" id="ProtNLM"/>
    </source>
</evidence>
<evidence type="ECO:0000313" key="4">
    <source>
        <dbReference type="Proteomes" id="UP000254065"/>
    </source>
</evidence>
<name>A0A378QZA5_9GAMM</name>
<evidence type="ECO:0000313" key="3">
    <source>
        <dbReference type="EMBL" id="STZ08294.1"/>
    </source>
</evidence>
<accession>A0A378QZA5</accession>
<sequence>MRIMPITLSVLMIFTPAYSAYASMLPAKGQIVQIGKKGGALIKTGAGFAKKIATPVGATVTAGTFAWDWCKKNQKKCKDKIGDAYEIICDVTSCDVERKDDSDGQCVARFGDDKQTLSAFLSSQKRTVTQGGITTQYIPVDDAYEVLEKRAKSAISSSNKGYKDWVYYHGQFGMNTKSTYAETGAHLYSGGAQYYVQVWVKCGGLDDDDRKISDKELTDLAKKIAEKMDDDDIKNYYNTKYDDIIINNNHYYGDEINKETNIDKYCESNACNEISKEIEQDIKDKKYDIDDVNERNCTIEQSTGKYIACNMTIKNEEEDNSNKEGDTTNKDTVTKKEDEEDPYKCGTTDLTKKICSFLDWSKSGDYDDEDDKVKIKEDKEDKPNTKVEFTGTCPAPYEIDISLDAGFMGTIDYDFVLLDTPKLCAFLDDWVEPIVYVLGPLHAIYILGGNRENV</sequence>
<proteinExistence type="predicted"/>
<dbReference type="RefSeq" id="WP_029103390.1">
    <property type="nucleotide sequence ID" value="NZ_UGQB01000004.1"/>
</dbReference>
<dbReference type="AlphaFoldDB" id="A0A378QZA5"/>
<dbReference type="EMBL" id="UGQB01000004">
    <property type="protein sequence ID" value="STZ08294.1"/>
    <property type="molecule type" value="Genomic_DNA"/>
</dbReference>
<feature type="chain" id="PRO_5016598540" description="Neisseria meningitidis TspB protein" evidence="2">
    <location>
        <begin position="23"/>
        <end position="454"/>
    </location>
</feature>
<feature type="compositionally biased region" description="Basic and acidic residues" evidence="1">
    <location>
        <begin position="320"/>
        <end position="337"/>
    </location>
</feature>
<keyword evidence="4" id="KW-1185">Reference proteome</keyword>
<dbReference type="OrthoDB" id="6225at475"/>
<gene>
    <name evidence="3" type="ORF">NCTC12877_01289</name>
</gene>
<dbReference type="STRING" id="1122244.GCA_000426885_01968"/>
<evidence type="ECO:0000256" key="2">
    <source>
        <dbReference type="SAM" id="SignalP"/>
    </source>
</evidence>
<evidence type="ECO:0000256" key="1">
    <source>
        <dbReference type="SAM" id="MobiDB-lite"/>
    </source>
</evidence>
<feature type="region of interest" description="Disordered" evidence="1">
    <location>
        <begin position="317"/>
        <end position="341"/>
    </location>
</feature>